<evidence type="ECO:0000256" key="1">
    <source>
        <dbReference type="ARBA" id="ARBA00004651"/>
    </source>
</evidence>
<dbReference type="Proteomes" id="UP000016743">
    <property type="component" value="Chromosome"/>
</dbReference>
<keyword evidence="2" id="KW-1003">Cell membrane</keyword>
<feature type="transmembrane region" description="Helical" evidence="6">
    <location>
        <begin position="161"/>
        <end position="184"/>
    </location>
</feature>
<dbReference type="InterPro" id="IPR011701">
    <property type="entry name" value="MFS"/>
</dbReference>
<dbReference type="CDD" id="cd06174">
    <property type="entry name" value="MFS"/>
    <property type="match status" value="1"/>
</dbReference>
<feature type="transmembrane region" description="Helical" evidence="6">
    <location>
        <begin position="284"/>
        <end position="302"/>
    </location>
</feature>
<evidence type="ECO:0000313" key="9">
    <source>
        <dbReference type="Proteomes" id="UP000016743"/>
    </source>
</evidence>
<reference evidence="8 9" key="1">
    <citation type="journal article" date="2013" name="Genome Announc.">
        <title>Complete Genome Sequence of Leifsonia xyli subsp. cynodontis Strain DSM46306, a Gram-Positive Bacterial Pathogen of Grasses.</title>
        <authorList>
            <person name="Monteiro-Vitorello C.B."/>
            <person name="Zerillo M.M."/>
            <person name="Van Sluys M.A."/>
            <person name="Camargo L.E."/>
            <person name="Kitajima J.P."/>
        </authorList>
    </citation>
    <scope>NUCLEOTIDE SEQUENCE [LARGE SCALE GENOMIC DNA]</scope>
    <source>
        <strain evidence="8 9">DSM 46306</strain>
    </source>
</reference>
<evidence type="ECO:0000256" key="3">
    <source>
        <dbReference type="ARBA" id="ARBA00022692"/>
    </source>
</evidence>
<dbReference type="PROSITE" id="PS50850">
    <property type="entry name" value="MFS"/>
    <property type="match status" value="1"/>
</dbReference>
<dbReference type="InterPro" id="IPR036259">
    <property type="entry name" value="MFS_trans_sf"/>
</dbReference>
<evidence type="ECO:0000256" key="6">
    <source>
        <dbReference type="SAM" id="Phobius"/>
    </source>
</evidence>
<dbReference type="InterPro" id="IPR050189">
    <property type="entry name" value="MFS_Efflux_Transporters"/>
</dbReference>
<evidence type="ECO:0000256" key="5">
    <source>
        <dbReference type="ARBA" id="ARBA00023136"/>
    </source>
</evidence>
<dbReference type="PANTHER" id="PTHR43124">
    <property type="entry name" value="PURINE EFFLUX PUMP PBUE"/>
    <property type="match status" value="1"/>
</dbReference>
<name>U3PDJ6_LEIXC</name>
<comment type="subcellular location">
    <subcellularLocation>
        <location evidence="1">Cell membrane</location>
        <topology evidence="1">Multi-pass membrane protein</topology>
    </subcellularLocation>
</comment>
<keyword evidence="4 6" id="KW-1133">Transmembrane helix</keyword>
<feature type="transmembrane region" description="Helical" evidence="6">
    <location>
        <begin position="229"/>
        <end position="247"/>
    </location>
</feature>
<keyword evidence="3 6" id="KW-0812">Transmembrane</keyword>
<evidence type="ECO:0000313" key="8">
    <source>
        <dbReference type="EMBL" id="AGW41623.1"/>
    </source>
</evidence>
<dbReference type="SUPFAM" id="SSF103473">
    <property type="entry name" value="MFS general substrate transporter"/>
    <property type="match status" value="1"/>
</dbReference>
<dbReference type="OrthoDB" id="4332123at2"/>
<dbReference type="Pfam" id="PF07690">
    <property type="entry name" value="MFS_1"/>
    <property type="match status" value="2"/>
</dbReference>
<dbReference type="RefSeq" id="WP_021755084.1">
    <property type="nucleotide sequence ID" value="NC_022438.1"/>
</dbReference>
<feature type="domain" description="Major facilitator superfamily (MFS) profile" evidence="7">
    <location>
        <begin position="9"/>
        <end position="411"/>
    </location>
</feature>
<evidence type="ECO:0000259" key="7">
    <source>
        <dbReference type="PROSITE" id="PS50850"/>
    </source>
</evidence>
<organism evidence="8 9">
    <name type="scientific">Leifsonia xyli subsp. cynodontis DSM 46306</name>
    <dbReference type="NCBI Taxonomy" id="1389489"/>
    <lineage>
        <taxon>Bacteria</taxon>
        <taxon>Bacillati</taxon>
        <taxon>Actinomycetota</taxon>
        <taxon>Actinomycetes</taxon>
        <taxon>Micrococcales</taxon>
        <taxon>Microbacteriaceae</taxon>
        <taxon>Leifsonia</taxon>
    </lineage>
</organism>
<dbReference type="eggNOG" id="COG2271">
    <property type="taxonomic scope" value="Bacteria"/>
</dbReference>
<dbReference type="STRING" id="1389489.O159_15720"/>
<dbReference type="Gene3D" id="1.20.1250.20">
    <property type="entry name" value="MFS general substrate transporter like domains"/>
    <property type="match status" value="2"/>
</dbReference>
<dbReference type="GO" id="GO:0022857">
    <property type="term" value="F:transmembrane transporter activity"/>
    <property type="evidence" value="ECO:0007669"/>
    <property type="project" value="InterPro"/>
</dbReference>
<dbReference type="HOGENOM" id="CLU_001265_62_1_11"/>
<dbReference type="GO" id="GO:0005886">
    <property type="term" value="C:plasma membrane"/>
    <property type="evidence" value="ECO:0007669"/>
    <property type="project" value="UniProtKB-SubCell"/>
</dbReference>
<dbReference type="InterPro" id="IPR020846">
    <property type="entry name" value="MFS_dom"/>
</dbReference>
<sequence>MNSRRSWLIFGVGVFAYLIAVTQRTSIGVAGVSATERFHVSAAVLSTLAVVQLIVYAGMQIPVGVLIDRVGSRWLMLAGTALMVAGQVTVALAPSIAVAILGRILVGAGDATVFTSLIRLVTSWFRGRIVPQLSQWSGNIGQLGQVLSAIPFALLLHQSGWTTAFLSAASLSLIALIGILVAIADRPVGSSEGPRPASWADSLRQLRISLARPGTQLGFWSHFATQSPGTVFSLMWGLPFMVFALGIDRAEASGLLIVPVVAGLIAGPLLGLLTARFPLRRSNLVLGIVAMTAMVWGVFLLWPGVPPTWMLLLVLIALGIGGPGSLIGFDFARTSNPLRSLGSANGIVNVGGFLASFVMMFLIGLVLDAQNHTRTQAGLYALDSFRWAFAVQYLIVGVGVGFLLHARRRTRRRLQEDEGIEVGPLWVALVNVWRRRGGRNVERETTRSGGQGLAENVQ</sequence>
<evidence type="ECO:0000256" key="4">
    <source>
        <dbReference type="ARBA" id="ARBA00022989"/>
    </source>
</evidence>
<dbReference type="EMBL" id="CP006734">
    <property type="protein sequence ID" value="AGW41623.1"/>
    <property type="molecule type" value="Genomic_DNA"/>
</dbReference>
<feature type="transmembrane region" description="Helical" evidence="6">
    <location>
        <begin position="387"/>
        <end position="406"/>
    </location>
</feature>
<gene>
    <name evidence="8" type="ORF">O159_15720</name>
</gene>
<proteinExistence type="predicted"/>
<dbReference type="PANTHER" id="PTHR43124:SF3">
    <property type="entry name" value="CHLORAMPHENICOL EFFLUX PUMP RV0191"/>
    <property type="match status" value="1"/>
</dbReference>
<accession>U3PDJ6</accession>
<evidence type="ECO:0000256" key="2">
    <source>
        <dbReference type="ARBA" id="ARBA00022475"/>
    </source>
</evidence>
<protein>
    <recommendedName>
        <fullName evidence="7">Major facilitator superfamily (MFS) profile domain-containing protein</fullName>
    </recommendedName>
</protein>
<dbReference type="PATRIC" id="fig|1389489.3.peg.1514"/>
<dbReference type="KEGG" id="lxy:O159_15720"/>
<feature type="transmembrane region" description="Helical" evidence="6">
    <location>
        <begin position="253"/>
        <end position="272"/>
    </location>
</feature>
<feature type="transmembrane region" description="Helical" evidence="6">
    <location>
        <begin position="74"/>
        <end position="94"/>
    </location>
</feature>
<feature type="transmembrane region" description="Helical" evidence="6">
    <location>
        <begin position="40"/>
        <end position="67"/>
    </location>
</feature>
<keyword evidence="9" id="KW-1185">Reference proteome</keyword>
<dbReference type="AlphaFoldDB" id="U3PDJ6"/>
<feature type="transmembrane region" description="Helical" evidence="6">
    <location>
        <begin position="344"/>
        <end position="367"/>
    </location>
</feature>
<keyword evidence="5 6" id="KW-0472">Membrane</keyword>
<feature type="transmembrane region" description="Helical" evidence="6">
    <location>
        <begin position="308"/>
        <end position="332"/>
    </location>
</feature>